<organism evidence="2 3">
    <name type="scientific">Corynebacterium urealyticum (strain ATCC 43042 / DSM 7109)</name>
    <dbReference type="NCBI Taxonomy" id="504474"/>
    <lineage>
        <taxon>Bacteria</taxon>
        <taxon>Bacillati</taxon>
        <taxon>Actinomycetota</taxon>
        <taxon>Actinomycetes</taxon>
        <taxon>Mycobacteriales</taxon>
        <taxon>Corynebacteriaceae</taxon>
        <taxon>Corynebacterium</taxon>
    </lineage>
</organism>
<feature type="domain" description="Amine oxidase" evidence="1">
    <location>
        <begin position="26"/>
        <end position="443"/>
    </location>
</feature>
<dbReference type="PRINTS" id="PR00419">
    <property type="entry name" value="ADXRDTASE"/>
</dbReference>
<evidence type="ECO:0000259" key="1">
    <source>
        <dbReference type="Pfam" id="PF01593"/>
    </source>
</evidence>
<protein>
    <submittedName>
        <fullName evidence="2">Putative oxidoreductase</fullName>
    </submittedName>
</protein>
<evidence type="ECO:0000313" key="3">
    <source>
        <dbReference type="Proteomes" id="UP000001727"/>
    </source>
</evidence>
<dbReference type="Pfam" id="PF01593">
    <property type="entry name" value="Amino_oxidase"/>
    <property type="match status" value="1"/>
</dbReference>
<keyword evidence="3" id="KW-1185">Reference proteome</keyword>
<dbReference type="STRING" id="504474.cu0681"/>
<dbReference type="GO" id="GO:0016491">
    <property type="term" value="F:oxidoreductase activity"/>
    <property type="evidence" value="ECO:0007669"/>
    <property type="project" value="InterPro"/>
</dbReference>
<dbReference type="eggNOG" id="COG1233">
    <property type="taxonomic scope" value="Bacteria"/>
</dbReference>
<sequence length="450" mass="47881">MLCHRSVEQEPQEGYVTEVAIIGAGMAGLAAARTLSQSGVRCTLFDAADRVGGLVRSEQHGEITVDRGLQFFNTWYPAVKEILNPGEYTALKIKNFQPGINTVTPAGSALIIDPVRAPSMVPKLLRSEFSSALRLGELVRMRNWLRSELMHRSSLELRGPSRFGHASDEPVSASLDKAGITGPVRQNAVDPILRAFLYDHGGETSAEFAKWVFVTLLRGTLALPERGMGDLAATMGRLGGVRVELNSQVTAVDVQPGGVELTVNGKTERFSHAIVATSAQAAHDLIGTAVPEHRGQSTWWFTVADEVHSDRLVTVDGSGELCIDLAAAVTSVAPAYAPGTQLIAAAASHPYSNGDFDAARDLPTEQEVRRDVSSIYDCSPDALELVTRHDIPDALPLVGPNHAIQAQPAAELLDGRVAVAGAHAATSTIDGAIRSGQRAARAIAELVAEK</sequence>
<gene>
    <name evidence="2" type="ordered locus">cu0681</name>
</gene>
<dbReference type="EMBL" id="AM942444">
    <property type="protein sequence ID" value="CAQ04641.1"/>
    <property type="molecule type" value="Genomic_DNA"/>
</dbReference>
<reference evidence="2 3" key="1">
    <citation type="journal article" date="2008" name="J. Biotechnol.">
        <title>The lifestyle of Corynebacterium urealyticum derived from its complete genome sequence established by pyrosequencing.</title>
        <authorList>
            <person name="Tauch A."/>
            <person name="Trost E."/>
            <person name="Tilker A."/>
            <person name="Ludewig U."/>
            <person name="Schneiker S."/>
            <person name="Goesmann A."/>
            <person name="Arnold W."/>
            <person name="Bekel T."/>
            <person name="Brinkrolf K."/>
            <person name="Brune I."/>
            <person name="Goetker S."/>
            <person name="Kalinowski J."/>
            <person name="Kamp P.-B."/>
            <person name="Lobo F.P."/>
            <person name="Viehoever P."/>
            <person name="Weisshaar B."/>
            <person name="Soriano F."/>
            <person name="Droege M."/>
            <person name="Puehler A."/>
        </authorList>
    </citation>
    <scope>NUCLEOTIDE SEQUENCE [LARGE SCALE GENOMIC DNA]</scope>
    <source>
        <strain evidence="3">ATCC 43042 / DSM 7109</strain>
    </source>
</reference>
<dbReference type="HOGENOM" id="CLU_039679_0_0_11"/>
<dbReference type="InterPro" id="IPR002937">
    <property type="entry name" value="Amino_oxidase"/>
</dbReference>
<dbReference type="Gene3D" id="3.50.50.60">
    <property type="entry name" value="FAD/NAD(P)-binding domain"/>
    <property type="match status" value="2"/>
</dbReference>
<dbReference type="PANTHER" id="PTHR42841">
    <property type="entry name" value="AMINE OXIDASE"/>
    <property type="match status" value="1"/>
</dbReference>
<proteinExistence type="predicted"/>
<dbReference type="Proteomes" id="UP000001727">
    <property type="component" value="Chromosome"/>
</dbReference>
<dbReference type="SUPFAM" id="SSF51905">
    <property type="entry name" value="FAD/NAD(P)-binding domain"/>
    <property type="match status" value="1"/>
</dbReference>
<accession>B1VFV2</accession>
<evidence type="ECO:0000313" key="2">
    <source>
        <dbReference type="EMBL" id="CAQ04641.1"/>
    </source>
</evidence>
<dbReference type="AlphaFoldDB" id="B1VFV2"/>
<name>B1VFV2_CORU7</name>
<dbReference type="KEGG" id="cur:cu0681"/>
<dbReference type="InterPro" id="IPR036188">
    <property type="entry name" value="FAD/NAD-bd_sf"/>
</dbReference>